<organism evidence="1">
    <name type="scientific">Amphimedon queenslandica</name>
    <name type="common">Sponge</name>
    <dbReference type="NCBI Taxonomy" id="400682"/>
    <lineage>
        <taxon>Eukaryota</taxon>
        <taxon>Metazoa</taxon>
        <taxon>Porifera</taxon>
        <taxon>Demospongiae</taxon>
        <taxon>Heteroscleromorpha</taxon>
        <taxon>Haplosclerida</taxon>
        <taxon>Niphatidae</taxon>
        <taxon>Amphimedon</taxon>
    </lineage>
</organism>
<dbReference type="EnsemblMetazoa" id="Aqu2.1.08547_001">
    <property type="protein sequence ID" value="Aqu2.1.08547_001"/>
    <property type="gene ID" value="Aqu2.1.08547"/>
</dbReference>
<evidence type="ECO:0000313" key="1">
    <source>
        <dbReference type="EnsemblMetazoa" id="Aqu2.1.08547_001"/>
    </source>
</evidence>
<accession>A0A1X7T2G2</accession>
<protein>
    <submittedName>
        <fullName evidence="1">Uncharacterized protein</fullName>
    </submittedName>
</protein>
<proteinExistence type="predicted"/>
<reference evidence="1" key="1">
    <citation type="submission" date="2017-05" db="UniProtKB">
        <authorList>
            <consortium name="EnsemblMetazoa"/>
        </authorList>
    </citation>
    <scope>IDENTIFICATION</scope>
</reference>
<sequence>MEFASNINTDASIDIYALGAYLRGGLQGPGPPHQLL</sequence>
<name>A0A1X7T2G2_AMPQE</name>
<dbReference type="InParanoid" id="A0A1X7T2G2"/>
<dbReference type="AlphaFoldDB" id="A0A1X7T2G2"/>